<dbReference type="AlphaFoldDB" id="A0A4S8HZY9"/>
<organism evidence="1 2">
    <name type="scientific">Niastella caeni</name>
    <dbReference type="NCBI Taxonomy" id="2569763"/>
    <lineage>
        <taxon>Bacteria</taxon>
        <taxon>Pseudomonadati</taxon>
        <taxon>Bacteroidota</taxon>
        <taxon>Chitinophagia</taxon>
        <taxon>Chitinophagales</taxon>
        <taxon>Chitinophagaceae</taxon>
        <taxon>Niastella</taxon>
    </lineage>
</organism>
<name>A0A4S8HZY9_9BACT</name>
<accession>A0A4S8HZY9</accession>
<dbReference type="NCBIfam" id="NF046077">
    <property type="entry name" value="LPS_M949_RS01915"/>
    <property type="match status" value="1"/>
</dbReference>
<dbReference type="InterPro" id="IPR058148">
    <property type="entry name" value="M949_RS01915-like_dom"/>
</dbReference>
<comment type="caution">
    <text evidence="1">The sequence shown here is derived from an EMBL/GenBank/DDBJ whole genome shotgun (WGS) entry which is preliminary data.</text>
</comment>
<dbReference type="OrthoDB" id="8585774at2"/>
<keyword evidence="2" id="KW-1185">Reference proteome</keyword>
<reference evidence="1 2" key="1">
    <citation type="submission" date="2019-04" db="EMBL/GenBank/DDBJ databases">
        <title>Niastella caeni sp. nov., isolated from activated sludge.</title>
        <authorList>
            <person name="Sheng M."/>
        </authorList>
    </citation>
    <scope>NUCLEOTIDE SEQUENCE [LARGE SCALE GENOMIC DNA]</scope>
    <source>
        <strain evidence="1 2">HX-2-15</strain>
    </source>
</reference>
<protein>
    <submittedName>
        <fullName evidence="1">Uncharacterized protein</fullName>
    </submittedName>
</protein>
<proteinExistence type="predicted"/>
<evidence type="ECO:0000313" key="2">
    <source>
        <dbReference type="Proteomes" id="UP000306918"/>
    </source>
</evidence>
<evidence type="ECO:0000313" key="1">
    <source>
        <dbReference type="EMBL" id="THU39764.1"/>
    </source>
</evidence>
<dbReference type="Proteomes" id="UP000306918">
    <property type="component" value="Unassembled WGS sequence"/>
</dbReference>
<gene>
    <name evidence="1" type="ORF">FAM09_11635</name>
</gene>
<dbReference type="EMBL" id="STFF01000003">
    <property type="protein sequence ID" value="THU39764.1"/>
    <property type="molecule type" value="Genomic_DNA"/>
</dbReference>
<sequence>MFGLATLLPLANVAQGTIKVTDLDKSKIPAGIKYLGKLKNAIRWTDKLGDNILVTSETGIHNNPKFKHENDGSDVELYAGHYLVGDSLQLTWKVYDFISDCMVDLEASFIKNTLQVTDLNNDGVGEVWLMYKTVCHGDVSPLTMKIIMYEGAQKFAMRGHNKVRVSATKFNGGDYKFDEAFNAGPKAFRDFALQLWNKNIMQVWE</sequence>